<reference evidence="2" key="1">
    <citation type="journal article" date="2014" name="Environ. Microbiol.">
        <title>Comparative genomics of the marine bacterial genus Glaciecola reveals the high degree of genomic diversity and genomic characteristic for cold adaptation.</title>
        <authorList>
            <person name="Qin Q.L."/>
            <person name="Xie B.B."/>
            <person name="Yu Y."/>
            <person name="Shu Y.L."/>
            <person name="Rong J.C."/>
            <person name="Zhang Y.J."/>
            <person name="Zhao D.L."/>
            <person name="Chen X.L."/>
            <person name="Zhang X.Y."/>
            <person name="Chen B."/>
            <person name="Zhou B.C."/>
            <person name="Zhang Y.Z."/>
        </authorList>
    </citation>
    <scope>NUCLEOTIDE SEQUENCE [LARGE SCALE GENOMIC DNA]</scope>
    <source>
        <strain evidence="2">LMG 21857</strain>
    </source>
</reference>
<gene>
    <name evidence="1" type="ORF">GPLA_2249</name>
</gene>
<proteinExistence type="predicted"/>
<keyword evidence="2" id="KW-1185">Reference proteome</keyword>
<protein>
    <submittedName>
        <fullName evidence="1">Uncharacterized protein</fullName>
    </submittedName>
</protein>
<dbReference type="EMBL" id="BAER01000047">
    <property type="protein sequence ID" value="GAC33154.1"/>
    <property type="molecule type" value="Genomic_DNA"/>
</dbReference>
<comment type="caution">
    <text evidence="1">The sequence shown here is derived from an EMBL/GenBank/DDBJ whole genome shotgun (WGS) entry which is preliminary data.</text>
</comment>
<organism evidence="1 2">
    <name type="scientific">Paraglaciecola polaris LMG 21857</name>
    <dbReference type="NCBI Taxonomy" id="1129793"/>
    <lineage>
        <taxon>Bacteria</taxon>
        <taxon>Pseudomonadati</taxon>
        <taxon>Pseudomonadota</taxon>
        <taxon>Gammaproteobacteria</taxon>
        <taxon>Alteromonadales</taxon>
        <taxon>Alteromonadaceae</taxon>
        <taxon>Paraglaciecola</taxon>
    </lineage>
</organism>
<name>K6YKB8_9ALTE</name>
<dbReference type="Proteomes" id="UP000006322">
    <property type="component" value="Unassembled WGS sequence"/>
</dbReference>
<evidence type="ECO:0000313" key="1">
    <source>
        <dbReference type="EMBL" id="GAC33154.1"/>
    </source>
</evidence>
<evidence type="ECO:0000313" key="2">
    <source>
        <dbReference type="Proteomes" id="UP000006322"/>
    </source>
</evidence>
<dbReference type="AlphaFoldDB" id="K6YKB8"/>
<sequence>MLFIKNGHFAKKQSDNITMHDIRILHDLLKKQCPNLHARRLVSLMVATQSLLILAS</sequence>
<accession>K6YKB8</accession>